<protein>
    <recommendedName>
        <fullName evidence="4">GlsB/YeaQ/YmgE family stress response membrane protein</fullName>
    </recommendedName>
</protein>
<evidence type="ECO:0000313" key="2">
    <source>
        <dbReference type="EMBL" id="WAL60392.1"/>
    </source>
</evidence>
<organism evidence="2 3">
    <name type="scientific">Thermocoleostomius sinensis A174</name>
    <dbReference type="NCBI Taxonomy" id="2016057"/>
    <lineage>
        <taxon>Bacteria</taxon>
        <taxon>Bacillati</taxon>
        <taxon>Cyanobacteriota</taxon>
        <taxon>Cyanophyceae</taxon>
        <taxon>Oculatellales</taxon>
        <taxon>Oculatellaceae</taxon>
        <taxon>Thermocoleostomius</taxon>
    </lineage>
</organism>
<sequence length="97" mass="10061">MTIVELLILLIIAAICGAIGQSLVGYTAGGCLTSIFVGVVGAYLGLWVARQFGLPEILPLAIGGTSFPIVWSIVGAALFSAVLGLINRAIVGSRRRY</sequence>
<keyword evidence="1" id="KW-0472">Membrane</keyword>
<dbReference type="Proteomes" id="UP001163152">
    <property type="component" value="Chromosome"/>
</dbReference>
<feature type="transmembrane region" description="Helical" evidence="1">
    <location>
        <begin position="69"/>
        <end position="91"/>
    </location>
</feature>
<keyword evidence="1" id="KW-0812">Transmembrane</keyword>
<dbReference type="RefSeq" id="WP_268610282.1">
    <property type="nucleotide sequence ID" value="NZ_CP113797.1"/>
</dbReference>
<gene>
    <name evidence="2" type="ORF">OXH18_25055</name>
</gene>
<dbReference type="AlphaFoldDB" id="A0A9E9CA24"/>
<evidence type="ECO:0008006" key="4">
    <source>
        <dbReference type="Google" id="ProtNLM"/>
    </source>
</evidence>
<name>A0A9E9CA24_9CYAN</name>
<accession>A0A9E9CA24</accession>
<dbReference type="KEGG" id="tsin:OXH18_25055"/>
<evidence type="ECO:0000313" key="3">
    <source>
        <dbReference type="Proteomes" id="UP001163152"/>
    </source>
</evidence>
<proteinExistence type="predicted"/>
<feature type="transmembrane region" description="Helical" evidence="1">
    <location>
        <begin position="6"/>
        <end position="24"/>
    </location>
</feature>
<reference evidence="2" key="1">
    <citation type="submission" date="2022-12" db="EMBL/GenBank/DDBJ databases">
        <title>Polyphasic identification of a Novel Hot-Spring Cyanobacterium Ocullathermofonsia sinensis gen nov. sp. nov. and Genomic Insights on its Adaptations to the Thermal Habitat.</title>
        <authorList>
            <person name="Daroch M."/>
            <person name="Tang J."/>
            <person name="Jiang Y."/>
        </authorList>
    </citation>
    <scope>NUCLEOTIDE SEQUENCE</scope>
    <source>
        <strain evidence="2">PKUAC-SCTA174</strain>
    </source>
</reference>
<keyword evidence="3" id="KW-1185">Reference proteome</keyword>
<dbReference type="EMBL" id="CP113797">
    <property type="protein sequence ID" value="WAL60392.1"/>
    <property type="molecule type" value="Genomic_DNA"/>
</dbReference>
<keyword evidence="1" id="KW-1133">Transmembrane helix</keyword>
<feature type="transmembrane region" description="Helical" evidence="1">
    <location>
        <begin position="31"/>
        <end position="49"/>
    </location>
</feature>
<evidence type="ECO:0000256" key="1">
    <source>
        <dbReference type="SAM" id="Phobius"/>
    </source>
</evidence>